<organism evidence="1 2">
    <name type="scientific">Thorsellia anophelis DSM 18579</name>
    <dbReference type="NCBI Taxonomy" id="1123402"/>
    <lineage>
        <taxon>Bacteria</taxon>
        <taxon>Pseudomonadati</taxon>
        <taxon>Pseudomonadota</taxon>
        <taxon>Gammaproteobacteria</taxon>
        <taxon>Enterobacterales</taxon>
        <taxon>Thorselliaceae</taxon>
        <taxon>Thorsellia</taxon>
    </lineage>
</organism>
<evidence type="ECO:0000313" key="1">
    <source>
        <dbReference type="EMBL" id="SES62847.1"/>
    </source>
</evidence>
<evidence type="ECO:0000313" key="2">
    <source>
        <dbReference type="Proteomes" id="UP000242642"/>
    </source>
</evidence>
<dbReference type="AlphaFoldDB" id="A0A1H9Y2A0"/>
<protein>
    <recommendedName>
        <fullName evidence="3">Barstar (barnase inhibitor) domain-containing protein</fullName>
    </recommendedName>
</protein>
<accession>A0A1H9Y2A0</accession>
<keyword evidence="2" id="KW-1185">Reference proteome</keyword>
<sequence length="234" mass="27014">MGENYIIYSLEDELIFSFDELVECSDFSNEIGVYLYVFIGSNLHSIAPIKIGCTYQLKTALYGGRLNFNFEVIDIKLEQGIVYCTIKKMLDKYVFGALSVINGYSNSQDRIWHDMQLSLKRKYLSAAYLISGIKNSLVKNQIILEGKYVTDPDAFFCEIGYGFFGMYGYMGSNFEELEEILANLLPQTGIINIIWTDLAQSQLMINNTQDFEYPYEFISEAQYVLREYCHLNLR</sequence>
<gene>
    <name evidence="1" type="ORF">SAMN02583745_00003</name>
</gene>
<reference evidence="2" key="1">
    <citation type="submission" date="2016-10" db="EMBL/GenBank/DDBJ databases">
        <authorList>
            <person name="Varghese N."/>
            <person name="Submissions S."/>
        </authorList>
    </citation>
    <scope>NUCLEOTIDE SEQUENCE [LARGE SCALE GENOMIC DNA]</scope>
    <source>
        <strain evidence="2">DSM 18579</strain>
    </source>
</reference>
<dbReference type="STRING" id="1123402.SAMN02583745_00003"/>
<dbReference type="EMBL" id="FOHV01000001">
    <property type="protein sequence ID" value="SES62847.1"/>
    <property type="molecule type" value="Genomic_DNA"/>
</dbReference>
<dbReference type="RefSeq" id="WP_093316367.1">
    <property type="nucleotide sequence ID" value="NZ_FOHV01000001.1"/>
</dbReference>
<dbReference type="OrthoDB" id="6446737at2"/>
<dbReference type="Proteomes" id="UP000242642">
    <property type="component" value="Unassembled WGS sequence"/>
</dbReference>
<name>A0A1H9Y2A0_9GAMM</name>
<proteinExistence type="predicted"/>
<evidence type="ECO:0008006" key="3">
    <source>
        <dbReference type="Google" id="ProtNLM"/>
    </source>
</evidence>